<protein>
    <submittedName>
        <fullName evidence="1">HEAT repeat domain-containing protein</fullName>
    </submittedName>
</protein>
<dbReference type="SUPFAM" id="SSF48371">
    <property type="entry name" value="ARM repeat"/>
    <property type="match status" value="1"/>
</dbReference>
<reference evidence="1 2" key="1">
    <citation type="submission" date="2018-08" db="EMBL/GenBank/DDBJ databases">
        <title>Fibrisoma montanum sp. nov., isolated from Danxia mountain soil.</title>
        <authorList>
            <person name="Huang Y."/>
        </authorList>
    </citation>
    <scope>NUCLEOTIDE SEQUENCE [LARGE SCALE GENOMIC DNA]</scope>
    <source>
        <strain evidence="1 2">HYT19</strain>
    </source>
</reference>
<dbReference type="OrthoDB" id="979426at2"/>
<accession>A0A418M5W7</accession>
<dbReference type="InterPro" id="IPR016024">
    <property type="entry name" value="ARM-type_fold"/>
</dbReference>
<dbReference type="EMBL" id="QXED01000005">
    <property type="protein sequence ID" value="RIV21262.1"/>
    <property type="molecule type" value="Genomic_DNA"/>
</dbReference>
<organism evidence="1 2">
    <name type="scientific">Fibrisoma montanum</name>
    <dbReference type="NCBI Taxonomy" id="2305895"/>
    <lineage>
        <taxon>Bacteria</taxon>
        <taxon>Pseudomonadati</taxon>
        <taxon>Bacteroidota</taxon>
        <taxon>Cytophagia</taxon>
        <taxon>Cytophagales</taxon>
        <taxon>Spirosomataceae</taxon>
        <taxon>Fibrisoma</taxon>
    </lineage>
</organism>
<keyword evidence="2" id="KW-1185">Reference proteome</keyword>
<dbReference type="InterPro" id="IPR011989">
    <property type="entry name" value="ARM-like"/>
</dbReference>
<sequence>MALSPTELRLRLSSDEPDYAQLAQLIDESDVPVLMQLANDPDPMLASKAVYLASLLPNPQAHQIVATASTSPRALVRIASASALVNLPDEVRYPIADRLIDADDVSVKKLAIKAVDQAAPAALKQKLDRMSRENPSEMIRNLSRTTLQKIN</sequence>
<dbReference type="Proteomes" id="UP000283523">
    <property type="component" value="Unassembled WGS sequence"/>
</dbReference>
<evidence type="ECO:0000313" key="2">
    <source>
        <dbReference type="Proteomes" id="UP000283523"/>
    </source>
</evidence>
<dbReference type="RefSeq" id="WP_119669055.1">
    <property type="nucleotide sequence ID" value="NZ_QXED01000005.1"/>
</dbReference>
<evidence type="ECO:0000313" key="1">
    <source>
        <dbReference type="EMBL" id="RIV21262.1"/>
    </source>
</evidence>
<dbReference type="AlphaFoldDB" id="A0A418M5W7"/>
<gene>
    <name evidence="1" type="ORF">DYU11_17745</name>
</gene>
<comment type="caution">
    <text evidence="1">The sequence shown here is derived from an EMBL/GenBank/DDBJ whole genome shotgun (WGS) entry which is preliminary data.</text>
</comment>
<dbReference type="Gene3D" id="1.25.10.10">
    <property type="entry name" value="Leucine-rich Repeat Variant"/>
    <property type="match status" value="1"/>
</dbReference>
<name>A0A418M5W7_9BACT</name>
<proteinExistence type="predicted"/>